<reference evidence="2" key="1">
    <citation type="submission" date="2021-01" db="EMBL/GenBank/DDBJ databases">
        <authorList>
            <person name="Corre E."/>
            <person name="Pelletier E."/>
            <person name="Niang G."/>
            <person name="Scheremetjew M."/>
            <person name="Finn R."/>
            <person name="Kale V."/>
            <person name="Holt S."/>
            <person name="Cochrane G."/>
            <person name="Meng A."/>
            <person name="Brown T."/>
            <person name="Cohen L."/>
        </authorList>
    </citation>
    <scope>NUCLEOTIDE SEQUENCE</scope>
    <source>
        <strain evidence="2">MM31A-1</strain>
    </source>
</reference>
<accession>A0A6S8U6E3</accession>
<dbReference type="AlphaFoldDB" id="A0A6S8U6E3"/>
<feature type="compositionally biased region" description="Acidic residues" evidence="1">
    <location>
        <begin position="82"/>
        <end position="101"/>
    </location>
</feature>
<gene>
    <name evidence="2" type="ORF">CDEB00056_LOCUS9739</name>
    <name evidence="3" type="ORF">CDEB00056_LOCUS9741</name>
</gene>
<evidence type="ECO:0000256" key="1">
    <source>
        <dbReference type="SAM" id="MobiDB-lite"/>
    </source>
</evidence>
<organism evidence="2">
    <name type="scientific">Chaetoceros debilis</name>
    <dbReference type="NCBI Taxonomy" id="122233"/>
    <lineage>
        <taxon>Eukaryota</taxon>
        <taxon>Sar</taxon>
        <taxon>Stramenopiles</taxon>
        <taxon>Ochrophyta</taxon>
        <taxon>Bacillariophyta</taxon>
        <taxon>Coscinodiscophyceae</taxon>
        <taxon>Chaetocerotophycidae</taxon>
        <taxon>Chaetocerotales</taxon>
        <taxon>Chaetocerotaceae</taxon>
        <taxon>Chaetoceros</taxon>
    </lineage>
</organism>
<feature type="region of interest" description="Disordered" evidence="1">
    <location>
        <begin position="76"/>
        <end position="101"/>
    </location>
</feature>
<name>A0A6S8U6E3_9STRA</name>
<protein>
    <submittedName>
        <fullName evidence="2">Uncharacterized protein</fullName>
    </submittedName>
</protein>
<sequence>MAEDKKEDPWVVINEFIPTSSVCYNLQDEVTRLRSGHTYYYIEGPEKGFKTREEAVNRARKFRRGECMFEGWDELYKRPAGSDDDGDKDDEEDEKEDIIDESELPWCSTDLDHIDHDEDQVIHVVLLSDYSNEEIERRNNILRRA</sequence>
<dbReference type="EMBL" id="HBIO01012532">
    <property type="protein sequence ID" value="CAE0464898.1"/>
    <property type="molecule type" value="Transcribed_RNA"/>
</dbReference>
<dbReference type="EMBL" id="HBIO01012534">
    <property type="protein sequence ID" value="CAE0464900.1"/>
    <property type="molecule type" value="Transcribed_RNA"/>
</dbReference>
<proteinExistence type="predicted"/>
<evidence type="ECO:0000313" key="3">
    <source>
        <dbReference type="EMBL" id="CAE0464900.1"/>
    </source>
</evidence>
<evidence type="ECO:0000313" key="2">
    <source>
        <dbReference type="EMBL" id="CAE0464898.1"/>
    </source>
</evidence>